<dbReference type="AlphaFoldDB" id="A0A9E7CZK8"/>
<dbReference type="KEGG" id="fbm:MQE35_18080"/>
<name>A0A9E7CZK8_9FLAO</name>
<keyword evidence="2" id="KW-1185">Reference proteome</keyword>
<evidence type="ECO:0000313" key="1">
    <source>
        <dbReference type="EMBL" id="UOB17635.1"/>
    </source>
</evidence>
<dbReference type="InterPro" id="IPR022551">
    <property type="entry name" value="BrxC"/>
</dbReference>
<protein>
    <submittedName>
        <fullName evidence="1">Bacillithiol system redox-active protein YtxJ</fullName>
    </submittedName>
</protein>
<organism evidence="1 2">
    <name type="scientific">Abyssalbus ytuae</name>
    <dbReference type="NCBI Taxonomy" id="2926907"/>
    <lineage>
        <taxon>Bacteria</taxon>
        <taxon>Pseudomonadati</taxon>
        <taxon>Bacteroidota</taxon>
        <taxon>Flavobacteriia</taxon>
        <taxon>Flavobacteriales</taxon>
        <taxon>Flavobacteriaceae</taxon>
        <taxon>Abyssalbus</taxon>
    </lineage>
</organism>
<dbReference type="NCBIfam" id="TIGR04019">
    <property type="entry name" value="B_thiol_YtxJ"/>
    <property type="match status" value="1"/>
</dbReference>
<dbReference type="InterPro" id="IPR036249">
    <property type="entry name" value="Thioredoxin-like_sf"/>
</dbReference>
<dbReference type="RefSeq" id="WP_255843237.1">
    <property type="nucleotide sequence ID" value="NZ_CP094358.1"/>
</dbReference>
<dbReference type="Proteomes" id="UP000831290">
    <property type="component" value="Chromosome"/>
</dbReference>
<evidence type="ECO:0000313" key="2">
    <source>
        <dbReference type="Proteomes" id="UP000831290"/>
    </source>
</evidence>
<dbReference type="EMBL" id="CP094358">
    <property type="protein sequence ID" value="UOB17635.1"/>
    <property type="molecule type" value="Genomic_DNA"/>
</dbReference>
<dbReference type="SUPFAM" id="SSF52833">
    <property type="entry name" value="Thioredoxin-like"/>
    <property type="match status" value="1"/>
</dbReference>
<accession>A0A9E7CZK8</accession>
<proteinExistence type="predicted"/>
<reference evidence="1" key="1">
    <citation type="submission" date="2022-03" db="EMBL/GenBank/DDBJ databases">
        <title>Description of Abyssus ytuae gen. nov., sp. nov., a novel member of the family Flavobacteriaceae isolated from the sediment of Mariana Trench.</title>
        <authorList>
            <person name="Zhang J."/>
            <person name="Xu X."/>
        </authorList>
    </citation>
    <scope>NUCLEOTIDE SEQUENCE</scope>
    <source>
        <strain evidence="1">MT3330</strain>
    </source>
</reference>
<gene>
    <name evidence="1" type="primary">ytxJ</name>
    <name evidence="1" type="ORF">MQE35_18080</name>
</gene>
<sequence>MGLFDKFFTPSDLTKSVSKIKWVNLNSLIQIEELNKESEEKLIVIFKHSTRCGISRLALNNFEQNYSYPEEKVTPYIVDILNYREVSDKIASLYNVWHESPQLLIIKDSKVMEHDSHGNIDVNTIEKYL</sequence>
<dbReference type="Gene3D" id="3.40.30.10">
    <property type="entry name" value="Glutaredoxin"/>
    <property type="match status" value="1"/>
</dbReference>
<dbReference type="Pfam" id="PF11009">
    <property type="entry name" value="BrxC"/>
    <property type="match status" value="1"/>
</dbReference>